<feature type="binding site" evidence="6">
    <location>
        <position position="293"/>
    </location>
    <ligand>
        <name>S-adenosyl-L-methionine</name>
        <dbReference type="ChEBI" id="CHEBI:59789"/>
    </ligand>
</feature>
<keyword evidence="5" id="KW-0411">Iron-sulfur</keyword>
<keyword evidence="4 6" id="KW-0949">S-adenosyl-L-methionine</keyword>
<dbReference type="PROSITE" id="PS50926">
    <property type="entry name" value="TRAM"/>
    <property type="match status" value="1"/>
</dbReference>
<dbReference type="NCBIfam" id="TIGR00479">
    <property type="entry name" value="rumA"/>
    <property type="match status" value="1"/>
</dbReference>
<gene>
    <name evidence="9" type="ORF">KP78_18100</name>
</gene>
<feature type="domain" description="TRAM" evidence="8">
    <location>
        <begin position="9"/>
        <end position="67"/>
    </location>
</feature>
<dbReference type="GO" id="GO:0070041">
    <property type="term" value="F:rRNA (uridine-C5-)-methyltransferase activity"/>
    <property type="evidence" value="ECO:0007669"/>
    <property type="project" value="UniProtKB-ARBA"/>
</dbReference>
<keyword evidence="1" id="KW-0004">4Fe-4S</keyword>
<keyword evidence="2 6" id="KW-0489">Methyltransferase</keyword>
<dbReference type="SUPFAM" id="SSF53335">
    <property type="entry name" value="S-adenosyl-L-methionine-dependent methyltransferases"/>
    <property type="match status" value="1"/>
</dbReference>
<evidence type="ECO:0000313" key="10">
    <source>
        <dbReference type="Proteomes" id="UP000031938"/>
    </source>
</evidence>
<comment type="caution">
    <text evidence="9">The sequence shown here is derived from an EMBL/GenBank/DDBJ whole genome shotgun (WGS) entry which is preliminary data.</text>
</comment>
<sequence>MSEQQGDIKIKEKQQFPLTIKRLGINGEGVGYFKRQVVFVPGTLPGEEVVVEATKVHTKFAEAKVMKIRKASPHRVTPPCYVYEACGGCQLQHLEYSQQLVEKKDLLMQALERHTKFRLDDLNIRGTLGMETPWHYRNKSQFQVGKQGEKVIAGLYGQNSHQLVDIKECIVQRSETNKVIQVVRKQLEKLSIPVYNERKRKGSVRTIVTRVGVQTGEVQIVIVTATNDLPKKEQLIKALQNKLPEVKSIMQNINPLSTSLIFGEKTILLAGKKTIEEKLDGYSYHLSARAFFQLNPLQTEKLYNEIKKAADLTGTEKLVDAYCGSGTIGLWLSEGAGEIRGMDVIKESIEDARINANSYHLKNTRYEVGTAEEWMLKWKQEGWRPDVVVVDPPRTGCDPSLLKTILAVKPKKFVYASCNPSTLAKDLMMLSTHYKIEYIQPIDMFPQTSHVESVTKLVLKEQAGSR</sequence>
<dbReference type="SUPFAM" id="SSF50249">
    <property type="entry name" value="Nucleic acid-binding proteins"/>
    <property type="match status" value="1"/>
</dbReference>
<dbReference type="PROSITE" id="PS01230">
    <property type="entry name" value="TRMA_1"/>
    <property type="match status" value="1"/>
</dbReference>
<dbReference type="InterPro" id="IPR030390">
    <property type="entry name" value="MeTrfase_TrmA_AS"/>
</dbReference>
<proteinExistence type="inferred from homology"/>
<feature type="binding site" evidence="6">
    <location>
        <position position="322"/>
    </location>
    <ligand>
        <name>S-adenosyl-L-methionine</name>
        <dbReference type="ChEBI" id="CHEBI:59789"/>
    </ligand>
</feature>
<dbReference type="GO" id="GO:0070475">
    <property type="term" value="P:rRNA base methylation"/>
    <property type="evidence" value="ECO:0007669"/>
    <property type="project" value="TreeGrafter"/>
</dbReference>
<organism evidence="9 10">
    <name type="scientific">Jeotgalibacillus soli</name>
    <dbReference type="NCBI Taxonomy" id="889306"/>
    <lineage>
        <taxon>Bacteria</taxon>
        <taxon>Bacillati</taxon>
        <taxon>Bacillota</taxon>
        <taxon>Bacilli</taxon>
        <taxon>Bacillales</taxon>
        <taxon>Caryophanaceae</taxon>
        <taxon>Jeotgalibacillus</taxon>
    </lineage>
</organism>
<keyword evidence="10" id="KW-1185">Reference proteome</keyword>
<dbReference type="STRING" id="889306.KP78_18100"/>
<dbReference type="PANTHER" id="PTHR11061:SF45">
    <property type="match status" value="1"/>
</dbReference>
<dbReference type="PROSITE" id="PS01231">
    <property type="entry name" value="TRMA_2"/>
    <property type="match status" value="1"/>
</dbReference>
<dbReference type="CDD" id="cd02440">
    <property type="entry name" value="AdoMet_MTases"/>
    <property type="match status" value="1"/>
</dbReference>
<dbReference type="FunFam" id="2.40.50.140:FF:000097">
    <property type="entry name" value="23S rRNA (uracil(1939)-C(5))-methyltransferase RlmD"/>
    <property type="match status" value="1"/>
</dbReference>
<evidence type="ECO:0000259" key="8">
    <source>
        <dbReference type="PROSITE" id="PS50926"/>
    </source>
</evidence>
<accession>A0A0C2VE75</accession>
<evidence type="ECO:0000256" key="7">
    <source>
        <dbReference type="PROSITE-ProRule" id="PRU10015"/>
    </source>
</evidence>
<evidence type="ECO:0000256" key="5">
    <source>
        <dbReference type="ARBA" id="ARBA00023014"/>
    </source>
</evidence>
<dbReference type="PATRIC" id="fig|889306.3.peg.1823"/>
<dbReference type="FunFam" id="2.40.50.1070:FF:000003">
    <property type="entry name" value="23S rRNA (Uracil-5-)-methyltransferase RumA"/>
    <property type="match status" value="1"/>
</dbReference>
<dbReference type="PROSITE" id="PS51687">
    <property type="entry name" value="SAM_MT_RNA_M5U"/>
    <property type="match status" value="1"/>
</dbReference>
<dbReference type="Gene3D" id="2.40.50.1070">
    <property type="match status" value="1"/>
</dbReference>
<comment type="similarity">
    <text evidence="6">Belongs to the class I-like SAM-binding methyltransferase superfamily. RNA M5U methyltransferase family.</text>
</comment>
<dbReference type="InterPro" id="IPR029063">
    <property type="entry name" value="SAM-dependent_MTases_sf"/>
</dbReference>
<dbReference type="FunFam" id="3.40.50.150:FF:000009">
    <property type="entry name" value="23S rRNA (Uracil(1939)-C(5))-methyltransferase RlmD"/>
    <property type="match status" value="1"/>
</dbReference>
<feature type="binding site" evidence="6">
    <location>
        <position position="391"/>
    </location>
    <ligand>
        <name>S-adenosyl-L-methionine</name>
        <dbReference type="ChEBI" id="CHEBI:59789"/>
    </ligand>
</feature>
<dbReference type="AlphaFoldDB" id="A0A0C2VE75"/>
<evidence type="ECO:0000256" key="4">
    <source>
        <dbReference type="ARBA" id="ARBA00022691"/>
    </source>
</evidence>
<dbReference type="Pfam" id="PF05958">
    <property type="entry name" value="tRNA_U5-meth_tr"/>
    <property type="match status" value="1"/>
</dbReference>
<dbReference type="Gene3D" id="2.40.50.140">
    <property type="entry name" value="Nucleic acid-binding proteins"/>
    <property type="match status" value="1"/>
</dbReference>
<dbReference type="InterPro" id="IPR030391">
    <property type="entry name" value="MeTrfase_TrmA_CS"/>
</dbReference>
<feature type="binding site" evidence="6">
    <location>
        <position position="343"/>
    </location>
    <ligand>
        <name>S-adenosyl-L-methionine</name>
        <dbReference type="ChEBI" id="CHEBI:59789"/>
    </ligand>
</feature>
<protein>
    <submittedName>
        <fullName evidence="9">RNA methyltransferase</fullName>
    </submittedName>
</protein>
<evidence type="ECO:0000256" key="1">
    <source>
        <dbReference type="ARBA" id="ARBA00022485"/>
    </source>
</evidence>
<evidence type="ECO:0000313" key="9">
    <source>
        <dbReference type="EMBL" id="KIL47237.1"/>
    </source>
</evidence>
<evidence type="ECO:0000256" key="3">
    <source>
        <dbReference type="ARBA" id="ARBA00022679"/>
    </source>
</evidence>
<keyword evidence="1" id="KW-0408">Iron</keyword>
<dbReference type="GO" id="GO:0051539">
    <property type="term" value="F:4 iron, 4 sulfur cluster binding"/>
    <property type="evidence" value="ECO:0007669"/>
    <property type="project" value="UniProtKB-KW"/>
</dbReference>
<keyword evidence="1" id="KW-0479">Metal-binding</keyword>
<feature type="active site" evidence="7">
    <location>
        <position position="418"/>
    </location>
</feature>
<evidence type="ECO:0000256" key="6">
    <source>
        <dbReference type="PROSITE-ProRule" id="PRU01024"/>
    </source>
</evidence>
<dbReference type="Pfam" id="PF01938">
    <property type="entry name" value="TRAM"/>
    <property type="match status" value="1"/>
</dbReference>
<keyword evidence="3 6" id="KW-0808">Transferase</keyword>
<dbReference type="InterPro" id="IPR012340">
    <property type="entry name" value="NA-bd_OB-fold"/>
</dbReference>
<feature type="active site" description="Nucleophile" evidence="6">
    <location>
        <position position="418"/>
    </location>
</feature>
<evidence type="ECO:0000256" key="2">
    <source>
        <dbReference type="ARBA" id="ARBA00022603"/>
    </source>
</evidence>
<dbReference type="PANTHER" id="PTHR11061">
    <property type="entry name" value="RNA M5U METHYLTRANSFERASE"/>
    <property type="match status" value="1"/>
</dbReference>
<dbReference type="EMBL" id="JXRP01000014">
    <property type="protein sequence ID" value="KIL47237.1"/>
    <property type="molecule type" value="Genomic_DNA"/>
</dbReference>
<name>A0A0C2VE75_9BACL</name>
<dbReference type="Proteomes" id="UP000031938">
    <property type="component" value="Unassembled WGS sequence"/>
</dbReference>
<dbReference type="InterPro" id="IPR002792">
    <property type="entry name" value="TRAM_dom"/>
</dbReference>
<dbReference type="Gene3D" id="3.40.50.150">
    <property type="entry name" value="Vaccinia Virus protein VP39"/>
    <property type="match status" value="1"/>
</dbReference>
<dbReference type="InterPro" id="IPR010280">
    <property type="entry name" value="U5_MeTrfase_fam"/>
</dbReference>
<reference evidence="9 10" key="1">
    <citation type="submission" date="2015-01" db="EMBL/GenBank/DDBJ databases">
        <title>Genome sequencing of Jeotgalibacillus soli.</title>
        <authorList>
            <person name="Goh K.M."/>
            <person name="Chan K.-G."/>
            <person name="Yaakop A.S."/>
            <person name="Ee R."/>
            <person name="Gan H.M."/>
            <person name="Chan C.S."/>
        </authorList>
    </citation>
    <scope>NUCLEOTIDE SEQUENCE [LARGE SCALE GENOMIC DNA]</scope>
    <source>
        <strain evidence="9 10">P9</strain>
    </source>
</reference>